<keyword evidence="2 4" id="KW-0442">Lipid degradation</keyword>
<feature type="short sequence motif" description="DGA/G" evidence="4">
    <location>
        <begin position="188"/>
        <end position="190"/>
    </location>
</feature>
<evidence type="ECO:0000313" key="6">
    <source>
        <dbReference type="EMBL" id="TXJ20047.1"/>
    </source>
</evidence>
<comment type="caution">
    <text evidence="6">The sequence shown here is derived from an EMBL/GenBank/DDBJ whole genome shotgun (WGS) entry which is preliminary data.</text>
</comment>
<accession>A0A5C8D3J8</accession>
<organism evidence="6 7">
    <name type="scientific">Brachyspira aalborgi</name>
    <dbReference type="NCBI Taxonomy" id="29522"/>
    <lineage>
        <taxon>Bacteria</taxon>
        <taxon>Pseudomonadati</taxon>
        <taxon>Spirochaetota</taxon>
        <taxon>Spirochaetia</taxon>
        <taxon>Brachyspirales</taxon>
        <taxon>Brachyspiraceae</taxon>
        <taxon>Brachyspira</taxon>
    </lineage>
</organism>
<feature type="short sequence motif" description="GXGXXG" evidence="4">
    <location>
        <begin position="10"/>
        <end position="15"/>
    </location>
</feature>
<dbReference type="GO" id="GO:0016787">
    <property type="term" value="F:hydrolase activity"/>
    <property type="evidence" value="ECO:0007669"/>
    <property type="project" value="UniProtKB-UniRule"/>
</dbReference>
<keyword evidence="3 4" id="KW-0443">Lipid metabolism</keyword>
<sequence>MDKLGIVLDGGGGRGAYQIGVWKYLKESKLYNSISAISGTSVGGLNSCLFALDEYDLAETIWTQKIQDKILSIDIDIKEICGKIALQFGIQNFVPGASIISFFTMLSTRGYFSRKGLIEIIDEYIDLNELSKMEFPIYATCVELPLFETRYFKLNGYDTETIKKILLATSAIPIIFPKEEIEGKYYYDGGIKDNSPITPLYEEGCSDIIVIHLKADEILKDRREGVNIYEICPQEDLGNFFKGTLDFSTEGAYRRIEQGYRDAKEILQPVVDIAKAGAGIIKDLDMMREHEKIFKENRKALLEERKLLKSNLNDNMEKFANIEEAKKFYLEEEKRKNIK</sequence>
<dbReference type="PANTHER" id="PTHR14226">
    <property type="entry name" value="NEUROPATHY TARGET ESTERASE/SWISS CHEESE D.MELANOGASTER"/>
    <property type="match status" value="1"/>
</dbReference>
<dbReference type="InterPro" id="IPR002641">
    <property type="entry name" value="PNPLA_dom"/>
</dbReference>
<dbReference type="InterPro" id="IPR050301">
    <property type="entry name" value="NTE"/>
</dbReference>
<dbReference type="GO" id="GO:0016042">
    <property type="term" value="P:lipid catabolic process"/>
    <property type="evidence" value="ECO:0007669"/>
    <property type="project" value="UniProtKB-UniRule"/>
</dbReference>
<evidence type="ECO:0000313" key="7">
    <source>
        <dbReference type="Proteomes" id="UP000324638"/>
    </source>
</evidence>
<dbReference type="RefSeq" id="WP_147738317.1">
    <property type="nucleotide sequence ID" value="NZ_SAXU01000001.1"/>
</dbReference>
<dbReference type="PANTHER" id="PTHR14226:SF57">
    <property type="entry name" value="BLR7027 PROTEIN"/>
    <property type="match status" value="1"/>
</dbReference>
<dbReference type="Gene3D" id="3.40.1090.10">
    <property type="entry name" value="Cytosolic phospholipase A2 catalytic domain"/>
    <property type="match status" value="2"/>
</dbReference>
<keyword evidence="1 4" id="KW-0378">Hydrolase</keyword>
<dbReference type="Pfam" id="PF01734">
    <property type="entry name" value="Patatin"/>
    <property type="match status" value="1"/>
</dbReference>
<dbReference type="EMBL" id="SAXU01000001">
    <property type="protein sequence ID" value="TXJ20047.1"/>
    <property type="molecule type" value="Genomic_DNA"/>
</dbReference>
<feature type="domain" description="PNPLA" evidence="5">
    <location>
        <begin position="6"/>
        <end position="201"/>
    </location>
</feature>
<evidence type="ECO:0000259" key="5">
    <source>
        <dbReference type="PROSITE" id="PS51635"/>
    </source>
</evidence>
<evidence type="ECO:0000256" key="4">
    <source>
        <dbReference type="PROSITE-ProRule" id="PRU01161"/>
    </source>
</evidence>
<evidence type="ECO:0000256" key="3">
    <source>
        <dbReference type="ARBA" id="ARBA00023098"/>
    </source>
</evidence>
<evidence type="ECO:0000256" key="1">
    <source>
        <dbReference type="ARBA" id="ARBA00022801"/>
    </source>
</evidence>
<dbReference type="Proteomes" id="UP000324638">
    <property type="component" value="Unassembled WGS sequence"/>
</dbReference>
<dbReference type="SUPFAM" id="SSF52151">
    <property type="entry name" value="FabD/lysophospholipase-like"/>
    <property type="match status" value="1"/>
</dbReference>
<feature type="short sequence motif" description="GXSXG" evidence="4">
    <location>
        <begin position="39"/>
        <end position="43"/>
    </location>
</feature>
<proteinExistence type="predicted"/>
<evidence type="ECO:0000256" key="2">
    <source>
        <dbReference type="ARBA" id="ARBA00022963"/>
    </source>
</evidence>
<reference evidence="6 7" key="1">
    <citation type="journal article" date="1992" name="Lakartidningen">
        <title>[Penicillin V and not amoxicillin is the first choice preparation in acute otitis].</title>
        <authorList>
            <person name="Kamme C."/>
            <person name="Lundgren K."/>
            <person name="Prellner K."/>
        </authorList>
    </citation>
    <scope>NUCLEOTIDE SEQUENCE [LARGE SCALE GENOMIC DNA]</scope>
    <source>
        <strain evidence="6 7">513A</strain>
    </source>
</reference>
<feature type="active site" description="Proton acceptor" evidence="4">
    <location>
        <position position="188"/>
    </location>
</feature>
<dbReference type="PROSITE" id="PS51635">
    <property type="entry name" value="PNPLA"/>
    <property type="match status" value="1"/>
</dbReference>
<gene>
    <name evidence="6" type="ORF">EPJ79_02505</name>
</gene>
<dbReference type="AlphaFoldDB" id="A0A5C8D3J8"/>
<feature type="active site" description="Nucleophile" evidence="4">
    <location>
        <position position="41"/>
    </location>
</feature>
<protein>
    <submittedName>
        <fullName evidence="6">Phospholipase</fullName>
    </submittedName>
</protein>
<name>A0A5C8D3J8_9SPIR</name>
<dbReference type="InterPro" id="IPR016035">
    <property type="entry name" value="Acyl_Trfase/lysoPLipase"/>
</dbReference>